<proteinExistence type="predicted"/>
<dbReference type="EMBL" id="FZNX01000002">
    <property type="protein sequence ID" value="SNR54219.1"/>
    <property type="molecule type" value="Genomic_DNA"/>
</dbReference>
<dbReference type="OrthoDB" id="1447646at2"/>
<sequence length="173" mass="19726">MKNVIPLLILLVVSCKPSFIVSQQISQKAISCPENENCSFELIPNKSIEFASDNFGILYPVISDGEKTLLKYTYKKNPIENTQDSNYTEIIYAELDKEFSELNLTNKDLQKVKLYFGRLCYCKGQTGYYPVKKGEFRITKSGKNTVNFNLNFNLEVVPQIISIINETISLKSN</sequence>
<dbReference type="RefSeq" id="WP_089377911.1">
    <property type="nucleotide sequence ID" value="NZ_FZNX01000002.1"/>
</dbReference>
<dbReference type="Proteomes" id="UP000198412">
    <property type="component" value="Unassembled WGS sequence"/>
</dbReference>
<dbReference type="AlphaFoldDB" id="A0A238X8Q9"/>
<keyword evidence="2" id="KW-1185">Reference proteome</keyword>
<name>A0A238X8Q9_9FLAO</name>
<dbReference type="PROSITE" id="PS51257">
    <property type="entry name" value="PROKAR_LIPOPROTEIN"/>
    <property type="match status" value="1"/>
</dbReference>
<reference evidence="2" key="1">
    <citation type="submission" date="2017-06" db="EMBL/GenBank/DDBJ databases">
        <authorList>
            <person name="Varghese N."/>
            <person name="Submissions S."/>
        </authorList>
    </citation>
    <scope>NUCLEOTIDE SEQUENCE [LARGE SCALE GENOMIC DNA]</scope>
    <source>
        <strain evidence="2">DSM 27993</strain>
    </source>
</reference>
<protein>
    <submittedName>
        <fullName evidence="1">Uncharacterized protein</fullName>
    </submittedName>
</protein>
<evidence type="ECO:0000313" key="2">
    <source>
        <dbReference type="Proteomes" id="UP000198412"/>
    </source>
</evidence>
<organism evidence="1 2">
    <name type="scientific">Lutibacter flavus</name>
    <dbReference type="NCBI Taxonomy" id="691689"/>
    <lineage>
        <taxon>Bacteria</taxon>
        <taxon>Pseudomonadati</taxon>
        <taxon>Bacteroidota</taxon>
        <taxon>Flavobacteriia</taxon>
        <taxon>Flavobacteriales</taxon>
        <taxon>Flavobacteriaceae</taxon>
        <taxon>Lutibacter</taxon>
    </lineage>
</organism>
<gene>
    <name evidence="1" type="ORF">SAMN04488111_1604</name>
</gene>
<accession>A0A238X8Q9</accession>
<evidence type="ECO:0000313" key="1">
    <source>
        <dbReference type="EMBL" id="SNR54219.1"/>
    </source>
</evidence>